<dbReference type="PROSITE" id="PS51257">
    <property type="entry name" value="PROKAR_LIPOPROTEIN"/>
    <property type="match status" value="1"/>
</dbReference>
<evidence type="ECO:0000256" key="1">
    <source>
        <dbReference type="SAM" id="SignalP"/>
    </source>
</evidence>
<evidence type="ECO:0000313" key="3">
    <source>
        <dbReference type="Proteomes" id="UP000592180"/>
    </source>
</evidence>
<proteinExistence type="predicted"/>
<feature type="signal peptide" evidence="1">
    <location>
        <begin position="1"/>
        <end position="24"/>
    </location>
</feature>
<keyword evidence="3" id="KW-1185">Reference proteome</keyword>
<dbReference type="EMBL" id="JACHLE010000002">
    <property type="protein sequence ID" value="MBB4806828.1"/>
    <property type="molecule type" value="Genomic_DNA"/>
</dbReference>
<name>A0A840KFM7_9FLAO</name>
<evidence type="ECO:0000313" key="2">
    <source>
        <dbReference type="EMBL" id="MBB4806828.1"/>
    </source>
</evidence>
<protein>
    <recommendedName>
        <fullName evidence="4">DUF4840 domain-containing protein</fullName>
    </recommendedName>
</protein>
<feature type="chain" id="PRO_5032803965" description="DUF4840 domain-containing protein" evidence="1">
    <location>
        <begin position="25"/>
        <end position="190"/>
    </location>
</feature>
<comment type="caution">
    <text evidence="2">The sequence shown here is derived from an EMBL/GenBank/DDBJ whole genome shotgun (WGS) entry which is preliminary data.</text>
</comment>
<sequence length="190" mass="21269">MKKLTVLQTFMSVLILFVSLSLMSCNDDYEPIPVKLEDVNGNYKGKLVTSQGNIKTEKIVDFTVKKDTIKFIEFPIKEIVKSVVKDPVKTEAALAAIGKVKYNLDYTAKVNAENNLVELSFAPKTLQLQIPVDGINRNTTVTLAAKQKGFYVGQDFSLRFGLAVEKITVDGLMLDPFDIIKHDFPYCIKN</sequence>
<evidence type="ECO:0008006" key="4">
    <source>
        <dbReference type="Google" id="ProtNLM"/>
    </source>
</evidence>
<dbReference type="AlphaFoldDB" id="A0A840KFM7"/>
<keyword evidence="1" id="KW-0732">Signal</keyword>
<gene>
    <name evidence="2" type="ORF">HNP38_002124</name>
</gene>
<organism evidence="2 3">
    <name type="scientific">Chryseobacterium defluvii</name>
    <dbReference type="NCBI Taxonomy" id="160396"/>
    <lineage>
        <taxon>Bacteria</taxon>
        <taxon>Pseudomonadati</taxon>
        <taxon>Bacteroidota</taxon>
        <taxon>Flavobacteriia</taxon>
        <taxon>Flavobacteriales</taxon>
        <taxon>Weeksellaceae</taxon>
        <taxon>Chryseobacterium group</taxon>
        <taxon>Chryseobacterium</taxon>
    </lineage>
</organism>
<dbReference type="RefSeq" id="WP_184188981.1">
    <property type="nucleotide sequence ID" value="NZ_JACHLE010000002.1"/>
</dbReference>
<accession>A0A840KFM7</accession>
<dbReference type="Proteomes" id="UP000592180">
    <property type="component" value="Unassembled WGS sequence"/>
</dbReference>
<reference evidence="2 3" key="1">
    <citation type="submission" date="2020-08" db="EMBL/GenBank/DDBJ databases">
        <title>Functional genomics of gut bacteria from endangered species of beetles.</title>
        <authorList>
            <person name="Carlos-Shanley C."/>
        </authorList>
    </citation>
    <scope>NUCLEOTIDE SEQUENCE [LARGE SCALE GENOMIC DNA]</scope>
    <source>
        <strain evidence="2 3">S00151</strain>
    </source>
</reference>